<dbReference type="AlphaFoldDB" id="B1I3B3"/>
<dbReference type="CDD" id="cd24049">
    <property type="entry name" value="ASKHA_NBD_PilM"/>
    <property type="match status" value="1"/>
</dbReference>
<name>B1I3B3_DESAP</name>
<accession>B1I3B3</accession>
<evidence type="ECO:0000313" key="2">
    <source>
        <dbReference type="EMBL" id="ACA59510.1"/>
    </source>
</evidence>
<dbReference type="Pfam" id="PF11104">
    <property type="entry name" value="PilM_2"/>
    <property type="match status" value="1"/>
</dbReference>
<dbReference type="OrthoDB" id="9765023at2"/>
<gene>
    <name evidence="2" type="ordered locus">Daud_0998</name>
</gene>
<sequence length="361" mass="38677">MVWFRKLSRLFSRGSRVGTGVDLGTHEIKVVRMAHNGNRPVVLGCASVPAPSGAQPGGPNRPEMAAALEEALQAAGAAEGANGLVTAIGGGRVIARNILLPVMPEREFEAAVRWEAERHIPVPPDELVIRHVRLGEVVTDGVAQFHVLLVGAPRKLVQDYDTLFRETGRVLNAVDLQSLALWRLFFGFQPERTQPGTVILLDIGANHTEFVVVQDGSFRYSRSLPGGAGSLTGAFPSSPGTGPATEREQNGNLEPEEYAGGAFWREAGPEYAAGLEGGELLSNIRRSIDWYQSRNRGRRVERVIVSGGGSRKAGLTGYLAGQLGLPVDTGRARVSFPGAGEGEFDRKFAVAAGLALREMVR</sequence>
<protein>
    <submittedName>
        <fullName evidence="2">Type IV pilus assembly protein PilM</fullName>
    </submittedName>
</protein>
<dbReference type="PANTHER" id="PTHR32432:SF3">
    <property type="entry name" value="ETHANOLAMINE UTILIZATION PROTEIN EUTJ"/>
    <property type="match status" value="1"/>
</dbReference>
<reference evidence="3" key="1">
    <citation type="submission" date="2007-10" db="EMBL/GenBank/DDBJ databases">
        <title>Complete sequence of chromosome of Desulforudis audaxviator MP104C.</title>
        <authorList>
            <person name="Copeland A."/>
            <person name="Lucas S."/>
            <person name="Lapidus A."/>
            <person name="Barry K."/>
            <person name="Glavina del Rio T."/>
            <person name="Dalin E."/>
            <person name="Tice H."/>
            <person name="Bruce D."/>
            <person name="Pitluck S."/>
            <person name="Lowry S.R."/>
            <person name="Larimer F."/>
            <person name="Land M.L."/>
            <person name="Hauser L."/>
            <person name="Kyrpides N."/>
            <person name="Ivanova N.N."/>
            <person name="Richardson P."/>
        </authorList>
    </citation>
    <scope>NUCLEOTIDE SEQUENCE [LARGE SCALE GENOMIC DNA]</scope>
    <source>
        <strain evidence="3">MP104C</strain>
    </source>
</reference>
<keyword evidence="3" id="KW-1185">Reference proteome</keyword>
<evidence type="ECO:0000256" key="1">
    <source>
        <dbReference type="SAM" id="MobiDB-lite"/>
    </source>
</evidence>
<evidence type="ECO:0000313" key="3">
    <source>
        <dbReference type="Proteomes" id="UP000008544"/>
    </source>
</evidence>
<dbReference type="KEGG" id="dau:Daud_0998"/>
<dbReference type="InterPro" id="IPR005883">
    <property type="entry name" value="PilM"/>
</dbReference>
<dbReference type="Proteomes" id="UP000008544">
    <property type="component" value="Chromosome"/>
</dbReference>
<organism evidence="2 3">
    <name type="scientific">Desulforudis audaxviator (strain MP104C)</name>
    <dbReference type="NCBI Taxonomy" id="477974"/>
    <lineage>
        <taxon>Bacteria</taxon>
        <taxon>Bacillati</taxon>
        <taxon>Bacillota</taxon>
        <taxon>Clostridia</taxon>
        <taxon>Thermoanaerobacterales</taxon>
        <taxon>Candidatus Desulforudaceae</taxon>
        <taxon>Candidatus Desulforudis</taxon>
    </lineage>
</organism>
<dbReference type="SUPFAM" id="SSF53067">
    <property type="entry name" value="Actin-like ATPase domain"/>
    <property type="match status" value="2"/>
</dbReference>
<dbReference type="InterPro" id="IPR050696">
    <property type="entry name" value="FtsA/MreB"/>
</dbReference>
<proteinExistence type="predicted"/>
<dbReference type="PANTHER" id="PTHR32432">
    <property type="entry name" value="CELL DIVISION PROTEIN FTSA-RELATED"/>
    <property type="match status" value="1"/>
</dbReference>
<dbReference type="eggNOG" id="COG4972">
    <property type="taxonomic scope" value="Bacteria"/>
</dbReference>
<dbReference type="Gene3D" id="3.30.420.40">
    <property type="match status" value="2"/>
</dbReference>
<reference evidence="2 3" key="2">
    <citation type="journal article" date="2008" name="Science">
        <title>Environmental genomics reveals a single-species ecosystem deep within Earth.</title>
        <authorList>
            <person name="Chivian D."/>
            <person name="Brodie E.L."/>
            <person name="Alm E.J."/>
            <person name="Culley D.E."/>
            <person name="Dehal P.S."/>
            <person name="Desantis T.Z."/>
            <person name="Gihring T.M."/>
            <person name="Lapidus A."/>
            <person name="Lin L.H."/>
            <person name="Lowry S.R."/>
            <person name="Moser D.P."/>
            <person name="Richardson P.M."/>
            <person name="Southam G."/>
            <person name="Wanger G."/>
            <person name="Pratt L.M."/>
            <person name="Andersen G.L."/>
            <person name="Hazen T.C."/>
            <person name="Brockman F.J."/>
            <person name="Arkin A.P."/>
            <person name="Onstott T.C."/>
        </authorList>
    </citation>
    <scope>NUCLEOTIDE SEQUENCE [LARGE SCALE GENOMIC DNA]</scope>
    <source>
        <strain evidence="2 3">MP104C</strain>
    </source>
</reference>
<dbReference type="STRING" id="477974.Daud_0998"/>
<dbReference type="HOGENOM" id="CLU_050686_0_1_9"/>
<dbReference type="PIRSF" id="PIRSF019169">
    <property type="entry name" value="PilM"/>
    <property type="match status" value="1"/>
</dbReference>
<dbReference type="EMBL" id="CP000860">
    <property type="protein sequence ID" value="ACA59510.1"/>
    <property type="molecule type" value="Genomic_DNA"/>
</dbReference>
<dbReference type="InterPro" id="IPR043129">
    <property type="entry name" value="ATPase_NBD"/>
</dbReference>
<feature type="region of interest" description="Disordered" evidence="1">
    <location>
        <begin position="230"/>
        <end position="251"/>
    </location>
</feature>
<dbReference type="Gene3D" id="3.30.1490.300">
    <property type="match status" value="1"/>
</dbReference>